<proteinExistence type="predicted"/>
<dbReference type="InterPro" id="IPR000073">
    <property type="entry name" value="AB_hydrolase_1"/>
</dbReference>
<dbReference type="Pfam" id="PF12697">
    <property type="entry name" value="Abhydrolase_6"/>
    <property type="match status" value="1"/>
</dbReference>
<dbReference type="Proteomes" id="UP001165122">
    <property type="component" value="Unassembled WGS sequence"/>
</dbReference>
<dbReference type="PANTHER" id="PTHR46438:SF12">
    <property type="entry name" value="ALPHA_BETA-HYDROLASES SUPERFAMILY PROTEIN"/>
    <property type="match status" value="1"/>
</dbReference>
<accession>A0A9W6ZXN6</accession>
<dbReference type="OrthoDB" id="408373at2759"/>
<gene>
    <name evidence="2" type="ORF">TrLO_g7365</name>
</gene>
<evidence type="ECO:0000313" key="3">
    <source>
        <dbReference type="Proteomes" id="UP001165122"/>
    </source>
</evidence>
<dbReference type="InterPro" id="IPR029058">
    <property type="entry name" value="AB_hydrolase_fold"/>
</dbReference>
<organism evidence="2 3">
    <name type="scientific">Triparma laevis f. longispina</name>
    <dbReference type="NCBI Taxonomy" id="1714387"/>
    <lineage>
        <taxon>Eukaryota</taxon>
        <taxon>Sar</taxon>
        <taxon>Stramenopiles</taxon>
        <taxon>Ochrophyta</taxon>
        <taxon>Bolidophyceae</taxon>
        <taxon>Parmales</taxon>
        <taxon>Triparmaceae</taxon>
        <taxon>Triparma</taxon>
    </lineage>
</organism>
<sequence>MRPPSTPPPATEPPILDSTTWRWKSQTIRYVKTPAEGKSLGSIVLIHGFGGNCDHWRRNLKPLASSGLDVYAIDLLGYGFSDKFNPKSFIDNDVHNVNGETGRDFTDFPTKYNGSPTSVSPFSPRVGSTPFTSMTHPLNSAYNFYTWSNQISDFLKEIVKDERGTHLACNSIGSCVGLQVAIDNPNLINSVTILDPSLRKLNVKRQNPYFVPLVTLFQKILRESDVGKAFFANVATPKTVRNVLKQAYGDPEQVSDELVDCILRPGKTEGATEVFLDFISYSGGPLPEEQLKIIDKEKINIPVAIGWGKLDPWEPVEEGRVFKEFKCVEVFEEFEGVGHCPQDENPGVVNDFVVRFIDGVLCK</sequence>
<reference evidence="3" key="1">
    <citation type="journal article" date="2023" name="Commun. Biol.">
        <title>Genome analysis of Parmales, the sister group of diatoms, reveals the evolutionary specialization of diatoms from phago-mixotrophs to photoautotrophs.</title>
        <authorList>
            <person name="Ban H."/>
            <person name="Sato S."/>
            <person name="Yoshikawa S."/>
            <person name="Yamada K."/>
            <person name="Nakamura Y."/>
            <person name="Ichinomiya M."/>
            <person name="Sato N."/>
            <person name="Blanc-Mathieu R."/>
            <person name="Endo H."/>
            <person name="Kuwata A."/>
            <person name="Ogata H."/>
        </authorList>
    </citation>
    <scope>NUCLEOTIDE SEQUENCE [LARGE SCALE GENOMIC DNA]</scope>
    <source>
        <strain evidence="3">NIES 3700</strain>
    </source>
</reference>
<dbReference type="PRINTS" id="PR00412">
    <property type="entry name" value="EPOXHYDRLASE"/>
</dbReference>
<evidence type="ECO:0000313" key="2">
    <source>
        <dbReference type="EMBL" id="GMH58344.1"/>
    </source>
</evidence>
<dbReference type="InterPro" id="IPR000639">
    <property type="entry name" value="Epox_hydrolase-like"/>
</dbReference>
<comment type="caution">
    <text evidence="2">The sequence shown here is derived from an EMBL/GenBank/DDBJ whole genome shotgun (WGS) entry which is preliminary data.</text>
</comment>
<protein>
    <recommendedName>
        <fullName evidence="1">AB hydrolase-1 domain-containing protein</fullName>
    </recommendedName>
</protein>
<evidence type="ECO:0000259" key="1">
    <source>
        <dbReference type="Pfam" id="PF12697"/>
    </source>
</evidence>
<name>A0A9W6ZXN6_9STRA</name>
<keyword evidence="3" id="KW-1185">Reference proteome</keyword>
<dbReference type="GO" id="GO:0003824">
    <property type="term" value="F:catalytic activity"/>
    <property type="evidence" value="ECO:0007669"/>
    <property type="project" value="InterPro"/>
</dbReference>
<dbReference type="AlphaFoldDB" id="A0A9W6ZXN6"/>
<dbReference type="PANTHER" id="PTHR46438">
    <property type="entry name" value="ALPHA/BETA-HYDROLASES SUPERFAMILY PROTEIN"/>
    <property type="match status" value="1"/>
</dbReference>
<dbReference type="Gene3D" id="3.40.50.1820">
    <property type="entry name" value="alpha/beta hydrolase"/>
    <property type="match status" value="1"/>
</dbReference>
<dbReference type="SUPFAM" id="SSF53474">
    <property type="entry name" value="alpha/beta-Hydrolases"/>
    <property type="match status" value="1"/>
</dbReference>
<dbReference type="EMBL" id="BRXW01000478">
    <property type="protein sequence ID" value="GMH58344.1"/>
    <property type="molecule type" value="Genomic_DNA"/>
</dbReference>
<feature type="domain" description="AB hydrolase-1" evidence="1">
    <location>
        <begin position="43"/>
        <end position="351"/>
    </location>
</feature>